<dbReference type="Proteomes" id="UP000007754">
    <property type="component" value="Chromosome 6"/>
</dbReference>
<reference evidence="1 2" key="1">
    <citation type="journal article" date="2010" name="Nature">
        <title>The genome of a songbird.</title>
        <authorList>
            <person name="Warren W.C."/>
            <person name="Clayton D.F."/>
            <person name="Ellegren H."/>
            <person name="Arnold A.P."/>
            <person name="Hillier L.W."/>
            <person name="Kunstner A."/>
            <person name="Searle S."/>
            <person name="White S."/>
            <person name="Vilella A.J."/>
            <person name="Fairley S."/>
            <person name="Heger A."/>
            <person name="Kong L."/>
            <person name="Ponting C.P."/>
            <person name="Jarvis E.D."/>
            <person name="Mello C.V."/>
            <person name="Minx P."/>
            <person name="Lovell P."/>
            <person name="Velho T.A."/>
            <person name="Ferris M."/>
            <person name="Balakrishnan C.N."/>
            <person name="Sinha S."/>
            <person name="Blatti C."/>
            <person name="London S.E."/>
            <person name="Li Y."/>
            <person name="Lin Y.C."/>
            <person name="George J."/>
            <person name="Sweedler J."/>
            <person name="Southey B."/>
            <person name="Gunaratne P."/>
            <person name="Watson M."/>
            <person name="Nam K."/>
            <person name="Backstrom N."/>
            <person name="Smeds L."/>
            <person name="Nabholz B."/>
            <person name="Itoh Y."/>
            <person name="Whitney O."/>
            <person name="Pfenning A.R."/>
            <person name="Howard J."/>
            <person name="Volker M."/>
            <person name="Skinner B.M."/>
            <person name="Griffin D.K."/>
            <person name="Ye L."/>
            <person name="McLaren W.M."/>
            <person name="Flicek P."/>
            <person name="Quesada V."/>
            <person name="Velasco G."/>
            <person name="Lopez-Otin C."/>
            <person name="Puente X.S."/>
            <person name="Olender T."/>
            <person name="Lancet D."/>
            <person name="Smit A.F."/>
            <person name="Hubley R."/>
            <person name="Konkel M.K."/>
            <person name="Walker J.A."/>
            <person name="Batzer M.A."/>
            <person name="Gu W."/>
            <person name="Pollock D.D."/>
            <person name="Chen L."/>
            <person name="Cheng Z."/>
            <person name="Eichler E.E."/>
            <person name="Stapley J."/>
            <person name="Slate J."/>
            <person name="Ekblom R."/>
            <person name="Birkhead T."/>
            <person name="Burke T."/>
            <person name="Burt D."/>
            <person name="Scharff C."/>
            <person name="Adam I."/>
            <person name="Richard H."/>
            <person name="Sultan M."/>
            <person name="Soldatov A."/>
            <person name="Lehrach H."/>
            <person name="Edwards S.V."/>
            <person name="Yang S.P."/>
            <person name="Li X."/>
            <person name="Graves T."/>
            <person name="Fulton L."/>
            <person name="Nelson J."/>
            <person name="Chinwalla A."/>
            <person name="Hou S."/>
            <person name="Mardis E.R."/>
            <person name="Wilson R.K."/>
        </authorList>
    </citation>
    <scope>NUCLEOTIDE SEQUENCE [LARGE SCALE GENOMIC DNA]</scope>
</reference>
<dbReference type="InParanoid" id="A0A674GS89"/>
<dbReference type="Ensembl" id="ENSTGUT00000037908.1">
    <property type="protein sequence ID" value="ENSTGUP00000025317.1"/>
    <property type="gene ID" value="ENSTGUG00000019641.1"/>
</dbReference>
<organism evidence="1 2">
    <name type="scientific">Taeniopygia guttata</name>
    <name type="common">Zebra finch</name>
    <name type="synonym">Poephila guttata</name>
    <dbReference type="NCBI Taxonomy" id="59729"/>
    <lineage>
        <taxon>Eukaryota</taxon>
        <taxon>Metazoa</taxon>
        <taxon>Chordata</taxon>
        <taxon>Craniata</taxon>
        <taxon>Vertebrata</taxon>
        <taxon>Euteleostomi</taxon>
        <taxon>Archelosauria</taxon>
        <taxon>Archosauria</taxon>
        <taxon>Dinosauria</taxon>
        <taxon>Saurischia</taxon>
        <taxon>Theropoda</taxon>
        <taxon>Coelurosauria</taxon>
        <taxon>Aves</taxon>
        <taxon>Neognathae</taxon>
        <taxon>Neoaves</taxon>
        <taxon>Telluraves</taxon>
        <taxon>Australaves</taxon>
        <taxon>Passeriformes</taxon>
        <taxon>Passeroidea</taxon>
        <taxon>Estrildidae</taxon>
        <taxon>Estrildinae</taxon>
        <taxon>Taeniopygia</taxon>
    </lineage>
</organism>
<name>A0A674GS89_TAEGU</name>
<protein>
    <submittedName>
        <fullName evidence="1">Uncharacterized protein</fullName>
    </submittedName>
</protein>
<dbReference type="AlphaFoldDB" id="A0A674GS89"/>
<accession>A0A674GS89</accession>
<reference evidence="1" key="3">
    <citation type="submission" date="2025-09" db="UniProtKB">
        <authorList>
            <consortium name="Ensembl"/>
        </authorList>
    </citation>
    <scope>IDENTIFICATION</scope>
</reference>
<evidence type="ECO:0000313" key="2">
    <source>
        <dbReference type="Proteomes" id="UP000007754"/>
    </source>
</evidence>
<sequence>MLVVFSNALPSPRCTKAEFCFNTYFQNLFTSPNMDFLQPDSLEHLRKKEQITQKYSICCSPDDSAVA</sequence>
<evidence type="ECO:0000313" key="1">
    <source>
        <dbReference type="Ensembl" id="ENSTGUP00000025317.1"/>
    </source>
</evidence>
<reference evidence="1" key="2">
    <citation type="submission" date="2025-08" db="UniProtKB">
        <authorList>
            <consortium name="Ensembl"/>
        </authorList>
    </citation>
    <scope>IDENTIFICATION</scope>
</reference>
<keyword evidence="2" id="KW-1185">Reference proteome</keyword>
<proteinExistence type="predicted"/>